<organism evidence="1 2">
    <name type="scientific">Litoreibacter halocynthiae</name>
    <dbReference type="NCBI Taxonomy" id="1242689"/>
    <lineage>
        <taxon>Bacteria</taxon>
        <taxon>Pseudomonadati</taxon>
        <taxon>Pseudomonadota</taxon>
        <taxon>Alphaproteobacteria</taxon>
        <taxon>Rhodobacterales</taxon>
        <taxon>Roseobacteraceae</taxon>
        <taxon>Litoreibacter</taxon>
    </lineage>
</organism>
<accession>A0A4R7LJQ1</accession>
<reference evidence="1 2" key="1">
    <citation type="submission" date="2019-03" db="EMBL/GenBank/DDBJ databases">
        <title>Genomic Encyclopedia of Archaeal and Bacterial Type Strains, Phase II (KMG-II): from individual species to whole genera.</title>
        <authorList>
            <person name="Goeker M."/>
        </authorList>
    </citation>
    <scope>NUCLEOTIDE SEQUENCE [LARGE SCALE GENOMIC DNA]</scope>
    <source>
        <strain evidence="1 2">DSM 29467</strain>
    </source>
</reference>
<sequence>MTCKKRCQLGWSNGLLAFKIERFSNLKLVKMPYNFLFPTFSSNLAICGPDMAIQGGYHA</sequence>
<protein>
    <submittedName>
        <fullName evidence="1">Uncharacterized protein</fullName>
    </submittedName>
</protein>
<dbReference type="EMBL" id="SOBH01000002">
    <property type="protein sequence ID" value="TDT74856.1"/>
    <property type="molecule type" value="Genomic_DNA"/>
</dbReference>
<keyword evidence="2" id="KW-1185">Reference proteome</keyword>
<dbReference type="Proteomes" id="UP000294563">
    <property type="component" value="Unassembled WGS sequence"/>
</dbReference>
<proteinExistence type="predicted"/>
<evidence type="ECO:0000313" key="1">
    <source>
        <dbReference type="EMBL" id="TDT74856.1"/>
    </source>
</evidence>
<comment type="caution">
    <text evidence="1">The sequence shown here is derived from an EMBL/GenBank/DDBJ whole genome shotgun (WGS) entry which is preliminary data.</text>
</comment>
<evidence type="ECO:0000313" key="2">
    <source>
        <dbReference type="Proteomes" id="UP000294563"/>
    </source>
</evidence>
<dbReference type="AlphaFoldDB" id="A0A4R7LJQ1"/>
<name>A0A4R7LJQ1_9RHOB</name>
<gene>
    <name evidence="1" type="ORF">BDE40_1574</name>
</gene>